<proteinExistence type="predicted"/>
<sequence>MSVTKADMFSSSFFFNLGQSKQTKKGTFAGFFLTLSIFLVIFSYFVYLTFLYATNRIDPKYRSQTFVTDDLIQLDLSSDIVGFRFEYLANKDVSILEAQQNKKYIVYQAYLNYRSPSFSMMKRIDVVNCTSPLLDGYYCIDYSQVSNYTFEFSTNENIQSQIFLLAYGCLDLDHAKTTIPDNCASQKDIDDMVNGDQAALRIKLLSQQYNTTSQKIEKNYRNNFMYSYPDQALWTQFKAQTQTTSVKEGFLIQSETSFTSLLSYDQINSSFERSQALNPNGVGPYCKFSIYLDEVYTQIQIQYPTYPEILALVNSILALLMTLGYFGRAFAQNIIKQEFFLLFLQNMYQDTYEQIMQINQIFQKKDGIYFEKRKQKREIGEEYEESNNVQSILVPAFKTKQNSIQNNNSSNQQILNKYLKNEKGQDEIMEFKESNRGMKTVITSQSDGEDNYYLVKESMAQSNFIENDRLVSPKCSSPLTLDSPKYISGNMAESTLQVSKLSPKKSLRLQRKITLGIGQTKFKQSKPLPSVGESQFPDNEKVLQFKKEIMDKMNKKEINQYFTKKLEVMMNSNVSKNIQKIIFGTKFWQKKADKQDQEFDISVKQLIESQVEKSLDILQLYQDIIFLKKAVMVLLSKDQLAAISLVGCSPYFLSKEINQKNLNVSASQEIKRRNYFEEQFAITLSQELKIKYIEKFLDKCTKDTDLNDVDSRILSSIIRNKMV</sequence>
<dbReference type="GeneID" id="7840688"/>
<evidence type="ECO:0000313" key="2">
    <source>
        <dbReference type="EMBL" id="EAR88997.1"/>
    </source>
</evidence>
<dbReference type="InParanoid" id="Q22UH3"/>
<gene>
    <name evidence="2" type="ORF">TTHERM_00554520</name>
</gene>
<keyword evidence="1" id="KW-1133">Transmembrane helix</keyword>
<protein>
    <submittedName>
        <fullName evidence="2">AMP-binding enzyme family protein</fullName>
    </submittedName>
</protein>
<keyword evidence="1" id="KW-0472">Membrane</keyword>
<dbReference type="OrthoDB" id="302623at2759"/>
<dbReference type="RefSeq" id="XP_001009242.1">
    <property type="nucleotide sequence ID" value="XM_001009242.1"/>
</dbReference>
<organism evidence="2 3">
    <name type="scientific">Tetrahymena thermophila (strain SB210)</name>
    <dbReference type="NCBI Taxonomy" id="312017"/>
    <lineage>
        <taxon>Eukaryota</taxon>
        <taxon>Sar</taxon>
        <taxon>Alveolata</taxon>
        <taxon>Ciliophora</taxon>
        <taxon>Intramacronucleata</taxon>
        <taxon>Oligohymenophorea</taxon>
        <taxon>Hymenostomatida</taxon>
        <taxon>Tetrahymenina</taxon>
        <taxon>Tetrahymenidae</taxon>
        <taxon>Tetrahymena</taxon>
    </lineage>
</organism>
<evidence type="ECO:0000256" key="1">
    <source>
        <dbReference type="SAM" id="Phobius"/>
    </source>
</evidence>
<dbReference type="EMBL" id="GG662828">
    <property type="protein sequence ID" value="EAR88997.1"/>
    <property type="molecule type" value="Genomic_DNA"/>
</dbReference>
<feature type="transmembrane region" description="Helical" evidence="1">
    <location>
        <begin position="28"/>
        <end position="53"/>
    </location>
</feature>
<feature type="transmembrane region" description="Helical" evidence="1">
    <location>
        <begin position="309"/>
        <end position="327"/>
    </location>
</feature>
<keyword evidence="1" id="KW-0812">Transmembrane</keyword>
<evidence type="ECO:0000313" key="3">
    <source>
        <dbReference type="Proteomes" id="UP000009168"/>
    </source>
</evidence>
<name>Q22UH3_TETTS</name>
<keyword evidence="3" id="KW-1185">Reference proteome</keyword>
<dbReference type="FunCoup" id="Q22UH3">
    <property type="interactions" value="9"/>
</dbReference>
<dbReference type="AlphaFoldDB" id="Q22UH3"/>
<dbReference type="Proteomes" id="UP000009168">
    <property type="component" value="Unassembled WGS sequence"/>
</dbReference>
<dbReference type="HOGENOM" id="CLU_013044_1_1_1"/>
<dbReference type="KEGG" id="tet:TTHERM_00554520"/>
<accession>Q22UH3</accession>
<reference evidence="3" key="1">
    <citation type="journal article" date="2006" name="PLoS Biol.">
        <title>Macronuclear genome sequence of the ciliate Tetrahymena thermophila, a model eukaryote.</title>
        <authorList>
            <person name="Eisen J.A."/>
            <person name="Coyne R.S."/>
            <person name="Wu M."/>
            <person name="Wu D."/>
            <person name="Thiagarajan M."/>
            <person name="Wortman J.R."/>
            <person name="Badger J.H."/>
            <person name="Ren Q."/>
            <person name="Amedeo P."/>
            <person name="Jones K.M."/>
            <person name="Tallon L.J."/>
            <person name="Delcher A.L."/>
            <person name="Salzberg S.L."/>
            <person name="Silva J.C."/>
            <person name="Haas B.J."/>
            <person name="Majoros W.H."/>
            <person name="Farzad M."/>
            <person name="Carlton J.M."/>
            <person name="Smith R.K. Jr."/>
            <person name="Garg J."/>
            <person name="Pearlman R.E."/>
            <person name="Karrer K.M."/>
            <person name="Sun L."/>
            <person name="Manning G."/>
            <person name="Elde N.C."/>
            <person name="Turkewitz A.P."/>
            <person name="Asai D.J."/>
            <person name="Wilkes D.E."/>
            <person name="Wang Y."/>
            <person name="Cai H."/>
            <person name="Collins K."/>
            <person name="Stewart B.A."/>
            <person name="Lee S.R."/>
            <person name="Wilamowska K."/>
            <person name="Weinberg Z."/>
            <person name="Ruzzo W.L."/>
            <person name="Wloga D."/>
            <person name="Gaertig J."/>
            <person name="Frankel J."/>
            <person name="Tsao C.-C."/>
            <person name="Gorovsky M.A."/>
            <person name="Keeling P.J."/>
            <person name="Waller R.F."/>
            <person name="Patron N.J."/>
            <person name="Cherry J.M."/>
            <person name="Stover N.A."/>
            <person name="Krieger C.J."/>
            <person name="del Toro C."/>
            <person name="Ryder H.F."/>
            <person name="Williamson S.C."/>
            <person name="Barbeau R.A."/>
            <person name="Hamilton E.P."/>
            <person name="Orias E."/>
        </authorList>
    </citation>
    <scope>NUCLEOTIDE SEQUENCE [LARGE SCALE GENOMIC DNA]</scope>
    <source>
        <strain evidence="3">SB210</strain>
    </source>
</reference>